<name>A0A8H3KR31_9GLOM</name>
<dbReference type="EMBL" id="BLAL01000002">
    <property type="protein sequence ID" value="GES72521.1"/>
    <property type="molecule type" value="Genomic_DNA"/>
</dbReference>
<dbReference type="Proteomes" id="UP000615446">
    <property type="component" value="Unassembled WGS sequence"/>
</dbReference>
<evidence type="ECO:0000313" key="3">
    <source>
        <dbReference type="Proteomes" id="UP000615446"/>
    </source>
</evidence>
<accession>A0A8H3KR31</accession>
<reference evidence="2" key="1">
    <citation type="submission" date="2019-10" db="EMBL/GenBank/DDBJ databases">
        <title>Conservation and host-specific expression of non-tandemly repeated heterogenous ribosome RNA gene in arbuscular mycorrhizal fungi.</title>
        <authorList>
            <person name="Maeda T."/>
            <person name="Kobayashi Y."/>
            <person name="Nakagawa T."/>
            <person name="Ezawa T."/>
            <person name="Yamaguchi K."/>
            <person name="Bino T."/>
            <person name="Nishimoto Y."/>
            <person name="Shigenobu S."/>
            <person name="Kawaguchi M."/>
        </authorList>
    </citation>
    <scope>NUCLEOTIDE SEQUENCE</scope>
    <source>
        <strain evidence="2">HR1</strain>
    </source>
</reference>
<evidence type="ECO:0000313" key="2">
    <source>
        <dbReference type="EMBL" id="GES72521.1"/>
    </source>
</evidence>
<dbReference type="OrthoDB" id="2429297at2759"/>
<dbReference type="AlphaFoldDB" id="A0A8H3KR31"/>
<organism evidence="2 3">
    <name type="scientific">Rhizophagus clarus</name>
    <dbReference type="NCBI Taxonomy" id="94130"/>
    <lineage>
        <taxon>Eukaryota</taxon>
        <taxon>Fungi</taxon>
        <taxon>Fungi incertae sedis</taxon>
        <taxon>Mucoromycota</taxon>
        <taxon>Glomeromycotina</taxon>
        <taxon>Glomeromycetes</taxon>
        <taxon>Glomerales</taxon>
        <taxon>Glomeraceae</taxon>
        <taxon>Rhizophagus</taxon>
    </lineage>
</organism>
<gene>
    <name evidence="2" type="ORF">RCL2_000008600</name>
</gene>
<proteinExistence type="predicted"/>
<feature type="coiled-coil region" evidence="1">
    <location>
        <begin position="162"/>
        <end position="189"/>
    </location>
</feature>
<evidence type="ECO:0000256" key="1">
    <source>
        <dbReference type="SAM" id="Coils"/>
    </source>
</evidence>
<sequence length="341" mass="40037">MHFTIQKFRLICINIKSVSSHTIHNAKIHGCVYSHGCSAAPKPPMQRNIIPQEHEDQFEWFISSKENVNLSSYKVDAKTGLPLKYLSDQNEALWKKFHKLYSNGMKRSAFLERLQKGPFRDYPKHLHVTFDKKVSHNSCINHCLPFAFGECDEEHMSECVECNEIFNLFKELQSLLEDEQQEILKELQEMLKYYLAHLTRKGNELEIQAFDHWSNDNRQDAWFTTSSFDTVFNLLNPKPKWVIIMSDNRPHYHCSETMALVSKWAEYNIKTIPEISNWFEWSWPTEGPLAGYVCTCDLPDFGEMMTFSISKFTKTDLVQPEPTVVSNNDHWNLRRWSVETN</sequence>
<keyword evidence="1" id="KW-0175">Coiled coil</keyword>
<protein>
    <submittedName>
        <fullName evidence="2">Uncharacterized protein</fullName>
    </submittedName>
</protein>
<comment type="caution">
    <text evidence="2">The sequence shown here is derived from an EMBL/GenBank/DDBJ whole genome shotgun (WGS) entry which is preliminary data.</text>
</comment>